<reference evidence="1 2" key="1">
    <citation type="submission" date="2015-03" db="EMBL/GenBank/DDBJ databases">
        <authorList>
            <person name="Murphy D."/>
        </authorList>
    </citation>
    <scope>NUCLEOTIDE SEQUENCE [LARGE SCALE GENOMIC DNA]</scope>
    <source>
        <strain evidence="1 2">BR165/97</strain>
    </source>
</reference>
<evidence type="ECO:0008006" key="3">
    <source>
        <dbReference type="Google" id="ProtNLM"/>
    </source>
</evidence>
<dbReference type="AlphaFoldDB" id="A0A0T9N038"/>
<sequence length="78" mass="9121">MQIDWFQVITDVERSGMTQQQIAKGIRVAKATLFGWKQGSNPRYDDGEALIRLWELVTDKNLHDLPYSNKPASRFRKR</sequence>
<dbReference type="RefSeq" id="WP_050126658.1">
    <property type="nucleotide sequence ID" value="NZ_CPZJ01000025.1"/>
</dbReference>
<evidence type="ECO:0000313" key="2">
    <source>
        <dbReference type="Proteomes" id="UP000038750"/>
    </source>
</evidence>
<name>A0A0T9N038_YERIN</name>
<evidence type="ECO:0000313" key="1">
    <source>
        <dbReference type="EMBL" id="CNG65420.1"/>
    </source>
</evidence>
<organism evidence="1 2">
    <name type="scientific">Yersinia intermedia</name>
    <dbReference type="NCBI Taxonomy" id="631"/>
    <lineage>
        <taxon>Bacteria</taxon>
        <taxon>Pseudomonadati</taxon>
        <taxon>Pseudomonadota</taxon>
        <taxon>Gammaproteobacteria</taxon>
        <taxon>Enterobacterales</taxon>
        <taxon>Yersiniaceae</taxon>
        <taxon>Yersinia</taxon>
    </lineage>
</organism>
<dbReference type="EMBL" id="CPZJ01000025">
    <property type="protein sequence ID" value="CNG65420.1"/>
    <property type="molecule type" value="Genomic_DNA"/>
</dbReference>
<accession>A0A0T9N038</accession>
<dbReference type="OrthoDB" id="9155114at2"/>
<protein>
    <recommendedName>
        <fullName evidence="3">Transcriptional regulator</fullName>
    </recommendedName>
</protein>
<dbReference type="Proteomes" id="UP000038750">
    <property type="component" value="Unassembled WGS sequence"/>
</dbReference>
<proteinExistence type="predicted"/>
<gene>
    <name evidence="1" type="ORF">ERS008530_04318</name>
</gene>